<feature type="signal peptide" evidence="1">
    <location>
        <begin position="1"/>
        <end position="22"/>
    </location>
</feature>
<protein>
    <recommendedName>
        <fullName evidence="4">Porin</fullName>
    </recommendedName>
</protein>
<evidence type="ECO:0008006" key="4">
    <source>
        <dbReference type="Google" id="ProtNLM"/>
    </source>
</evidence>
<dbReference type="Proteomes" id="UP000433788">
    <property type="component" value="Unassembled WGS sequence"/>
</dbReference>
<keyword evidence="1" id="KW-0732">Signal</keyword>
<evidence type="ECO:0000256" key="1">
    <source>
        <dbReference type="SAM" id="SignalP"/>
    </source>
</evidence>
<gene>
    <name evidence="2" type="ORF">GH984_01710</name>
</gene>
<sequence length="407" mass="45546">MLLSLRAAFFVLPLLAASISLAQEADWGDDDWGDDDWGTEPEGWAWYGFIEGAAAARTRSEPLLEEDSTLAETRVQLEGNRAIGRGEISFKGDLWLDGVTDNVESDLREANFFTPIGDSVDLQIGRQILTWGTGDLVFLNDLFPKDFISFFSGRDDEYLKAPANAAKLSWYGPIAVDVVWMPMAAPDRFLTGERLSYFSPMAGERVAAPPRLDPIDRDDFADDSEFSIRLSKTINGVELAGYGFTGFNKQPTGFDQQAQRATFPRLNVIGASARGSAFGGIVNVETAMHETEPEDQFRFLTGYEHSPIGDLTLGWQYYLESEDDDDRHLLTNRITWQLLQQDLTASLFTFYSASDEGWYLRPGLEYRFSDQLTGSVGGNLFGGDEISGFYSQLENNSNVFLRVRYQF</sequence>
<proteinExistence type="predicted"/>
<organism evidence="2 3">
    <name type="scientific">Spiribacter salilacus</name>
    <dbReference type="NCBI Taxonomy" id="2664894"/>
    <lineage>
        <taxon>Bacteria</taxon>
        <taxon>Pseudomonadati</taxon>
        <taxon>Pseudomonadota</taxon>
        <taxon>Gammaproteobacteria</taxon>
        <taxon>Chromatiales</taxon>
        <taxon>Ectothiorhodospiraceae</taxon>
        <taxon>Spiribacter</taxon>
    </lineage>
</organism>
<feature type="chain" id="PRO_5027040086" description="Porin" evidence="1">
    <location>
        <begin position="23"/>
        <end position="407"/>
    </location>
</feature>
<evidence type="ECO:0000313" key="3">
    <source>
        <dbReference type="Proteomes" id="UP000433788"/>
    </source>
</evidence>
<name>A0A6N7QLR4_9GAMM</name>
<dbReference type="EMBL" id="WJPP01000001">
    <property type="protein sequence ID" value="MRH77426.1"/>
    <property type="molecule type" value="Genomic_DNA"/>
</dbReference>
<dbReference type="AlphaFoldDB" id="A0A6N7QLR4"/>
<evidence type="ECO:0000313" key="2">
    <source>
        <dbReference type="EMBL" id="MRH77426.1"/>
    </source>
</evidence>
<reference evidence="2 3" key="1">
    <citation type="submission" date="2019-11" db="EMBL/GenBank/DDBJ databases">
        <authorList>
            <person name="Zhang X.Y."/>
        </authorList>
    </citation>
    <scope>NUCLEOTIDE SEQUENCE [LARGE SCALE GENOMIC DNA]</scope>
    <source>
        <strain evidence="2 3">C176</strain>
    </source>
</reference>
<keyword evidence="3" id="KW-1185">Reference proteome</keyword>
<dbReference type="RefSeq" id="WP_153718475.1">
    <property type="nucleotide sequence ID" value="NZ_WJPP01000001.1"/>
</dbReference>
<accession>A0A6N7QLR4</accession>
<comment type="caution">
    <text evidence="2">The sequence shown here is derived from an EMBL/GenBank/DDBJ whole genome shotgun (WGS) entry which is preliminary data.</text>
</comment>